<evidence type="ECO:0000313" key="3">
    <source>
        <dbReference type="Proteomes" id="UP000185210"/>
    </source>
</evidence>
<feature type="compositionally biased region" description="Polar residues" evidence="1">
    <location>
        <begin position="57"/>
        <end position="70"/>
    </location>
</feature>
<sequence length="205" mass="21950">MTAGVVLRVNRKTSYFAAGCAIAVCMPMVSCTNSDVHEGPADSSSQGASSGPDFSDIPNQFPQPATNTSAGQEAAPVGACVSLSGKIARAELSVVECGSPENNYKVIQRVTMPNECISDTDRRYYQNDADGGWTACLDLAWDKSACLSITTTLVRRVSCSDTTVPNRQKPVKLITNTTTIEGCPRGGFVFDHPQRRFTVCAETQR</sequence>
<organism evidence="2 3">
    <name type="scientific">Mycobacteroides abscessus subsp. abscessus</name>
    <dbReference type="NCBI Taxonomy" id="1185650"/>
    <lineage>
        <taxon>Bacteria</taxon>
        <taxon>Bacillati</taxon>
        <taxon>Actinomycetota</taxon>
        <taxon>Actinomycetes</taxon>
        <taxon>Mycobacteriales</taxon>
        <taxon>Mycobacteriaceae</taxon>
        <taxon>Mycobacteroides</taxon>
        <taxon>Mycobacteroides abscessus</taxon>
    </lineage>
</organism>
<accession>A0AB38D1C9</accession>
<gene>
    <name evidence="2" type="ORF">SAMEA2070301_03346</name>
</gene>
<evidence type="ECO:0000256" key="1">
    <source>
        <dbReference type="SAM" id="MobiDB-lite"/>
    </source>
</evidence>
<dbReference type="EMBL" id="FSHM01000004">
    <property type="protein sequence ID" value="SIB23963.1"/>
    <property type="molecule type" value="Genomic_DNA"/>
</dbReference>
<name>A0AB38D1C9_9MYCO</name>
<comment type="caution">
    <text evidence="2">The sequence shown here is derived from an EMBL/GenBank/DDBJ whole genome shotgun (WGS) entry which is preliminary data.</text>
</comment>
<protein>
    <submittedName>
        <fullName evidence="2">Liporotein LppU</fullName>
    </submittedName>
</protein>
<dbReference type="Proteomes" id="UP000185210">
    <property type="component" value="Unassembled WGS sequence"/>
</dbReference>
<evidence type="ECO:0000313" key="2">
    <source>
        <dbReference type="EMBL" id="SIB23963.1"/>
    </source>
</evidence>
<proteinExistence type="predicted"/>
<reference evidence="2 3" key="1">
    <citation type="submission" date="2016-11" db="EMBL/GenBank/DDBJ databases">
        <authorList>
            <consortium name="Pathogen Informatics"/>
        </authorList>
    </citation>
    <scope>NUCLEOTIDE SEQUENCE [LARGE SCALE GENOMIC DNA]</scope>
    <source>
        <strain evidence="2 3">104</strain>
    </source>
</reference>
<feature type="region of interest" description="Disordered" evidence="1">
    <location>
        <begin position="36"/>
        <end position="70"/>
    </location>
</feature>
<dbReference type="AlphaFoldDB" id="A0AB38D1C9"/>